<dbReference type="PaxDb" id="3827-XP_004494925.1"/>
<gene>
    <name evidence="3 4" type="primary">LOC101491220</name>
</gene>
<dbReference type="OrthoDB" id="1402958at2759"/>
<dbReference type="KEGG" id="cam:101491220"/>
<dbReference type="GeneID" id="101491220"/>
<dbReference type="InterPro" id="IPR049163">
    <property type="entry name" value="Pif1-like_2B_dom"/>
</dbReference>
<evidence type="ECO:0000313" key="2">
    <source>
        <dbReference type="Proteomes" id="UP000087171"/>
    </source>
</evidence>
<evidence type="ECO:0000259" key="1">
    <source>
        <dbReference type="Pfam" id="PF21530"/>
    </source>
</evidence>
<dbReference type="Pfam" id="PF21530">
    <property type="entry name" value="Pif1_2B_dom"/>
    <property type="match status" value="1"/>
</dbReference>
<dbReference type="PANTHER" id="PTHR23274:SF48">
    <property type="entry name" value="ATP-DEPENDENT DNA HELICASE"/>
    <property type="match status" value="1"/>
</dbReference>
<dbReference type="STRING" id="3827.A0A1S2XUZ4"/>
<dbReference type="CDD" id="cd18809">
    <property type="entry name" value="SF1_C_RecD"/>
    <property type="match status" value="1"/>
</dbReference>
<dbReference type="AlphaFoldDB" id="A0A1S2XUZ4"/>
<evidence type="ECO:0000313" key="3">
    <source>
        <dbReference type="RefSeq" id="XP_004494925.1"/>
    </source>
</evidence>
<sequence>MSRDIPPEFLITNFNDRIAAIVESTYPNLLQHYKDEDFLQCRAILASTIEVAGSINDFMLGLIPGDEREYLSADLIDRSEANGNEAFDVIPSEFLNSLTTSGLPNFKIKLKVGTPITLLKDLNPSEGLCIGTRLIVTRLANFVLQAKIISGKNIGNLTLIPRISMSPLQSPWPFKLIRRQFPIVVSYAMTINESQGQSFDYVGIYLPNPGFSHEQLYEAVSRVKSRHGLKILINDKDKQTLETTSNVVYKVFQNI</sequence>
<dbReference type="GO" id="GO:0005657">
    <property type="term" value="C:replication fork"/>
    <property type="evidence" value="ECO:0007669"/>
    <property type="project" value="TreeGrafter"/>
</dbReference>
<reference evidence="2" key="1">
    <citation type="journal article" date="2013" name="Nat. Biotechnol.">
        <title>Draft genome sequence of chickpea (Cicer arietinum) provides a resource for trait improvement.</title>
        <authorList>
            <person name="Varshney R.K."/>
            <person name="Song C."/>
            <person name="Saxena R.K."/>
            <person name="Azam S."/>
            <person name="Yu S."/>
            <person name="Sharpe A.G."/>
            <person name="Cannon S."/>
            <person name="Baek J."/>
            <person name="Rosen B.D."/>
            <person name="Tar'an B."/>
            <person name="Millan T."/>
            <person name="Zhang X."/>
            <person name="Ramsay L.D."/>
            <person name="Iwata A."/>
            <person name="Wang Y."/>
            <person name="Nelson W."/>
            <person name="Farmer A.D."/>
            <person name="Gaur P.M."/>
            <person name="Soderlund C."/>
            <person name="Penmetsa R.V."/>
            <person name="Xu C."/>
            <person name="Bharti A.K."/>
            <person name="He W."/>
            <person name="Winter P."/>
            <person name="Zhao S."/>
            <person name="Hane J.K."/>
            <person name="Carrasquilla-Garcia N."/>
            <person name="Condie J.A."/>
            <person name="Upadhyaya H.D."/>
            <person name="Luo M.C."/>
            <person name="Thudi M."/>
            <person name="Gowda C.L."/>
            <person name="Singh N.P."/>
            <person name="Lichtenzveig J."/>
            <person name="Gali K.K."/>
            <person name="Rubio J."/>
            <person name="Nadarajan N."/>
            <person name="Dolezel J."/>
            <person name="Bansal K.C."/>
            <person name="Xu X."/>
            <person name="Edwards D."/>
            <person name="Zhang G."/>
            <person name="Kahl G."/>
            <person name="Gil J."/>
            <person name="Singh K.B."/>
            <person name="Datta S.K."/>
            <person name="Jackson S.A."/>
            <person name="Wang J."/>
            <person name="Cook D.R."/>
        </authorList>
    </citation>
    <scope>NUCLEOTIDE SEQUENCE [LARGE SCALE GENOMIC DNA]</scope>
    <source>
        <strain evidence="2">cv. CDC Frontier</strain>
    </source>
</reference>
<dbReference type="InterPro" id="IPR027417">
    <property type="entry name" value="P-loop_NTPase"/>
</dbReference>
<accession>A0A1S2XUZ4</accession>
<dbReference type="PANTHER" id="PTHR23274">
    <property type="entry name" value="DNA HELICASE-RELATED"/>
    <property type="match status" value="1"/>
</dbReference>
<name>A0A1S2XUZ4_CICAR</name>
<reference evidence="3" key="2">
    <citation type="submission" date="2023-09" db="UniProtKB">
        <authorList>
            <consortium name="RefSeq"/>
        </authorList>
    </citation>
    <scope>IDENTIFICATION</scope>
    <source>
        <tissue evidence="3 4">Etiolated seedlings</tissue>
    </source>
</reference>
<feature type="domain" description="DNA helicase Pif1-like 2B" evidence="1">
    <location>
        <begin position="93"/>
        <end position="139"/>
    </location>
</feature>
<keyword evidence="2" id="KW-1185">Reference proteome</keyword>
<dbReference type="RefSeq" id="XP_004494925.1">
    <property type="nucleotide sequence ID" value="XM_004494868.3"/>
</dbReference>
<dbReference type="Proteomes" id="UP000087171">
    <property type="component" value="Chromosome Ca3"/>
</dbReference>
<dbReference type="SUPFAM" id="SSF52540">
    <property type="entry name" value="P-loop containing nucleoside triphosphate hydrolases"/>
    <property type="match status" value="1"/>
</dbReference>
<dbReference type="GO" id="GO:0006260">
    <property type="term" value="P:DNA replication"/>
    <property type="evidence" value="ECO:0007669"/>
    <property type="project" value="TreeGrafter"/>
</dbReference>
<evidence type="ECO:0000313" key="4">
    <source>
        <dbReference type="RefSeq" id="XP_027188447.1"/>
    </source>
</evidence>
<organism evidence="3">
    <name type="scientific">Cicer arietinum</name>
    <name type="common">Chickpea</name>
    <name type="synonym">Garbanzo</name>
    <dbReference type="NCBI Taxonomy" id="3827"/>
    <lineage>
        <taxon>Eukaryota</taxon>
        <taxon>Viridiplantae</taxon>
        <taxon>Streptophyta</taxon>
        <taxon>Embryophyta</taxon>
        <taxon>Tracheophyta</taxon>
        <taxon>Spermatophyta</taxon>
        <taxon>Magnoliopsida</taxon>
        <taxon>eudicotyledons</taxon>
        <taxon>Gunneridae</taxon>
        <taxon>Pentapetalae</taxon>
        <taxon>rosids</taxon>
        <taxon>fabids</taxon>
        <taxon>Fabales</taxon>
        <taxon>Fabaceae</taxon>
        <taxon>Papilionoideae</taxon>
        <taxon>50 kb inversion clade</taxon>
        <taxon>NPAAA clade</taxon>
        <taxon>Hologalegina</taxon>
        <taxon>IRL clade</taxon>
        <taxon>Cicereae</taxon>
        <taxon>Cicer</taxon>
    </lineage>
</organism>
<protein>
    <submittedName>
        <fullName evidence="3 4">Uncharacterized protein LOC101491220</fullName>
    </submittedName>
</protein>
<dbReference type="Gene3D" id="3.40.50.300">
    <property type="entry name" value="P-loop containing nucleotide triphosphate hydrolases"/>
    <property type="match status" value="1"/>
</dbReference>
<dbReference type="eggNOG" id="KOG0987">
    <property type="taxonomic scope" value="Eukaryota"/>
</dbReference>
<proteinExistence type="predicted"/>
<dbReference type="RefSeq" id="XP_027188447.1">
    <property type="nucleotide sequence ID" value="XM_027332646.1"/>
</dbReference>